<dbReference type="Proteomes" id="UP000192940">
    <property type="component" value="Chromosome I"/>
</dbReference>
<dbReference type="RefSeq" id="WP_208915987.1">
    <property type="nucleotide sequence ID" value="NZ_LT840184.1"/>
</dbReference>
<proteinExistence type="predicted"/>
<dbReference type="AlphaFoldDB" id="A0A1X7HQJ3"/>
<evidence type="ECO:0000313" key="1">
    <source>
        <dbReference type="EMBL" id="SMF91167.1"/>
    </source>
</evidence>
<reference evidence="1 2" key="1">
    <citation type="submission" date="2017-04" db="EMBL/GenBank/DDBJ databases">
        <authorList>
            <person name="Afonso C.L."/>
            <person name="Miller P.J."/>
            <person name="Scott M.A."/>
            <person name="Spackman E."/>
            <person name="Goraichik I."/>
            <person name="Dimitrov K.M."/>
            <person name="Suarez D.L."/>
            <person name="Swayne D.E."/>
        </authorList>
    </citation>
    <scope>NUCLEOTIDE SEQUENCE [LARGE SCALE GENOMIC DNA]</scope>
    <source>
        <strain evidence="1 2">N3/975</strain>
    </source>
</reference>
<accession>A0A1X7HQJ3</accession>
<protein>
    <submittedName>
        <fullName evidence="1">Uncharacterized protein</fullName>
    </submittedName>
</protein>
<dbReference type="STRING" id="1313296.SAMN05661091_5364"/>
<sequence length="92" mass="10917">MRKGWIVFTLILTLFMGWEGSCFAEVKNPQESRELQFQDMLMLFLLPHIEQKLDEVYSSLLTVSPEQYPYFIDIEHVERLNGYMGNTRLRAL</sequence>
<evidence type="ECO:0000313" key="2">
    <source>
        <dbReference type="Proteomes" id="UP000192940"/>
    </source>
</evidence>
<name>A0A1X7HQJ3_9BACL</name>
<organism evidence="1 2">
    <name type="scientific">Paenibacillus uliginis N3/975</name>
    <dbReference type="NCBI Taxonomy" id="1313296"/>
    <lineage>
        <taxon>Bacteria</taxon>
        <taxon>Bacillati</taxon>
        <taxon>Bacillota</taxon>
        <taxon>Bacilli</taxon>
        <taxon>Bacillales</taxon>
        <taxon>Paenibacillaceae</taxon>
        <taxon>Paenibacillus</taxon>
    </lineage>
</organism>
<keyword evidence="2" id="KW-1185">Reference proteome</keyword>
<gene>
    <name evidence="1" type="ORF">SAMN05661091_5364</name>
</gene>
<dbReference type="EMBL" id="LT840184">
    <property type="protein sequence ID" value="SMF91167.1"/>
    <property type="molecule type" value="Genomic_DNA"/>
</dbReference>